<feature type="transmembrane region" description="Helical" evidence="1">
    <location>
        <begin position="155"/>
        <end position="176"/>
    </location>
</feature>
<gene>
    <name evidence="3" type="ORF">HSCHL_2184</name>
    <name evidence="2" type="ORF">SA87_09830</name>
</gene>
<evidence type="ECO:0000313" key="2">
    <source>
        <dbReference type="EMBL" id="OAR04892.1"/>
    </source>
</evidence>
<dbReference type="EMBL" id="PEBV01000018">
    <property type="protein sequence ID" value="PTQ52996.1"/>
    <property type="molecule type" value="Genomic_DNA"/>
</dbReference>
<dbReference type="Pfam" id="PF12679">
    <property type="entry name" value="ABC2_membrane_2"/>
    <property type="match status" value="1"/>
</dbReference>
<dbReference type="AlphaFoldDB" id="A0A132N724"/>
<evidence type="ECO:0000313" key="3">
    <source>
        <dbReference type="EMBL" id="PTQ52996.1"/>
    </source>
</evidence>
<reference evidence="3 5" key="2">
    <citation type="submission" date="2017-08" db="EMBL/GenBank/DDBJ databases">
        <title>Burning lignite coal seam in the remote Altai Mountains harbors a hydrogen-driven thermophilic microbial community.</title>
        <authorList>
            <person name="Kadnikov V.V."/>
            <person name="Mardanov A.V."/>
            <person name="Ivasenko D."/>
            <person name="Beletsky A.V."/>
            <person name="Karnachuk O.V."/>
            <person name="Ravin N.V."/>
        </authorList>
    </citation>
    <scope>NUCLEOTIDE SEQUENCE [LARGE SCALE GENOMIC DNA]</scope>
    <source>
        <strain evidence="3">AL33</strain>
    </source>
</reference>
<dbReference type="Proteomes" id="UP000243024">
    <property type="component" value="Unassembled WGS sequence"/>
</dbReference>
<name>A0A132N724_HYDSH</name>
<dbReference type="GO" id="GO:0140359">
    <property type="term" value="F:ABC-type transporter activity"/>
    <property type="evidence" value="ECO:0007669"/>
    <property type="project" value="InterPro"/>
</dbReference>
<feature type="transmembrane region" description="Helical" evidence="1">
    <location>
        <begin position="302"/>
        <end position="321"/>
    </location>
</feature>
<comment type="caution">
    <text evidence="3">The sequence shown here is derived from an EMBL/GenBank/DDBJ whole genome shotgun (WGS) entry which is preliminary data.</text>
</comment>
<dbReference type="GO" id="GO:0005886">
    <property type="term" value="C:plasma membrane"/>
    <property type="evidence" value="ECO:0007669"/>
    <property type="project" value="UniProtKB-SubCell"/>
</dbReference>
<dbReference type="PANTHER" id="PTHR37305:SF2">
    <property type="entry name" value="BACITRACIN TRANSPORT PERMEASE PROTEIN BCRB"/>
    <property type="match status" value="1"/>
</dbReference>
<accession>A0A132N724</accession>
<evidence type="ECO:0000313" key="5">
    <source>
        <dbReference type="Proteomes" id="UP000244180"/>
    </source>
</evidence>
<evidence type="ECO:0000256" key="1">
    <source>
        <dbReference type="SAM" id="Phobius"/>
    </source>
</evidence>
<feature type="transmembrane region" description="Helical" evidence="1">
    <location>
        <begin position="249"/>
        <end position="269"/>
    </location>
</feature>
<dbReference type="EMBL" id="JXBB01000009">
    <property type="protein sequence ID" value="OAR04892.1"/>
    <property type="molecule type" value="Genomic_DNA"/>
</dbReference>
<dbReference type="Proteomes" id="UP000244180">
    <property type="component" value="Unassembled WGS sequence"/>
</dbReference>
<feature type="transmembrane region" description="Helical" evidence="1">
    <location>
        <begin position="21"/>
        <end position="40"/>
    </location>
</feature>
<keyword evidence="1" id="KW-0812">Transmembrane</keyword>
<organism evidence="3 5">
    <name type="scientific">Hydrogenibacillus schlegelii</name>
    <name type="common">Bacillus schlegelii</name>
    <dbReference type="NCBI Taxonomy" id="1484"/>
    <lineage>
        <taxon>Bacteria</taxon>
        <taxon>Bacillati</taxon>
        <taxon>Bacillota</taxon>
        <taxon>Bacilli</taxon>
        <taxon>Bacillales</taxon>
        <taxon>Bacillales Family X. Incertae Sedis</taxon>
        <taxon>Hydrogenibacillus</taxon>
    </lineage>
</organism>
<keyword evidence="1" id="KW-0472">Membrane</keyword>
<protein>
    <submittedName>
        <fullName evidence="3">ABC transporter, permease protein</fullName>
    </submittedName>
</protein>
<reference evidence="2 4" key="1">
    <citation type="submission" date="2015-09" db="EMBL/GenBank/DDBJ databases">
        <title>Draft genome sequence of Hydrogenibacillus schlegelii DSM 2000.</title>
        <authorList>
            <person name="Hemp J."/>
        </authorList>
    </citation>
    <scope>NUCLEOTIDE SEQUENCE [LARGE SCALE GENOMIC DNA]</scope>
    <source>
        <strain evidence="2 4">MA 48</strain>
    </source>
</reference>
<dbReference type="PANTHER" id="PTHR37305">
    <property type="entry name" value="INTEGRAL MEMBRANE PROTEIN-RELATED"/>
    <property type="match status" value="1"/>
</dbReference>
<sequence length="328" mass="35781">MTAWFWLVYNEVEKLLFRRRMAVVVGLLAVLIPLFVYAQHKQLETVRARMGTDDWRLWTAQLIADNENRLAASRLPEEWRRWLLVRNEQLRAYLAAGVDPNAPGAAGFLRSFMEAGMPLFVPLFALIVGSDIISGERSAGTLRLLLSQPVGRLRLALAKVAALWLSVGMIFFWIAVLGTLVSGPVFGFGGFQVPQLVGFRVSGETLDLGGVRLIPMWQYLLMLFGLGWYASTVVALWTFFASSVARSTAAGMGAGFAFLLAGSVLANYASGWRGAKWVASTNLDLGPYLAGLRPPIEGLTPAFALGYLGATGALALGLALWRLTRDVA</sequence>
<evidence type="ECO:0000313" key="4">
    <source>
        <dbReference type="Proteomes" id="UP000243024"/>
    </source>
</evidence>
<proteinExistence type="predicted"/>
<dbReference type="RefSeq" id="WP_066199431.1">
    <property type="nucleotide sequence ID" value="NZ_CBCSAS010000016.1"/>
</dbReference>
<keyword evidence="4" id="KW-1185">Reference proteome</keyword>
<dbReference type="STRING" id="1484.SA87_09830"/>
<keyword evidence="1" id="KW-1133">Transmembrane helix</keyword>
<dbReference type="OrthoDB" id="8613028at2"/>
<feature type="transmembrane region" description="Helical" evidence="1">
    <location>
        <begin position="216"/>
        <end position="237"/>
    </location>
</feature>